<organism evidence="1 2">
    <name type="scientific">Rubripirellula lacrimiformis</name>
    <dbReference type="NCBI Taxonomy" id="1930273"/>
    <lineage>
        <taxon>Bacteria</taxon>
        <taxon>Pseudomonadati</taxon>
        <taxon>Planctomycetota</taxon>
        <taxon>Planctomycetia</taxon>
        <taxon>Pirellulales</taxon>
        <taxon>Pirellulaceae</taxon>
        <taxon>Rubripirellula</taxon>
    </lineage>
</organism>
<evidence type="ECO:0000313" key="1">
    <source>
        <dbReference type="EMBL" id="QDT05095.1"/>
    </source>
</evidence>
<evidence type="ECO:0000313" key="2">
    <source>
        <dbReference type="Proteomes" id="UP000318538"/>
    </source>
</evidence>
<reference evidence="1 2" key="1">
    <citation type="submission" date="2019-02" db="EMBL/GenBank/DDBJ databases">
        <title>Deep-cultivation of Planctomycetes and their phenomic and genomic characterization uncovers novel biology.</title>
        <authorList>
            <person name="Wiegand S."/>
            <person name="Jogler M."/>
            <person name="Boedeker C."/>
            <person name="Pinto D."/>
            <person name="Vollmers J."/>
            <person name="Rivas-Marin E."/>
            <person name="Kohn T."/>
            <person name="Peeters S.H."/>
            <person name="Heuer A."/>
            <person name="Rast P."/>
            <person name="Oberbeckmann S."/>
            <person name="Bunk B."/>
            <person name="Jeske O."/>
            <person name="Meyerdierks A."/>
            <person name="Storesund J.E."/>
            <person name="Kallscheuer N."/>
            <person name="Luecker S."/>
            <person name="Lage O.M."/>
            <person name="Pohl T."/>
            <person name="Merkel B.J."/>
            <person name="Hornburger P."/>
            <person name="Mueller R.-W."/>
            <person name="Bruemmer F."/>
            <person name="Labrenz M."/>
            <person name="Spormann A.M."/>
            <person name="Op den Camp H."/>
            <person name="Overmann J."/>
            <person name="Amann R."/>
            <person name="Jetten M.S.M."/>
            <person name="Mascher T."/>
            <person name="Medema M.H."/>
            <person name="Devos D.P."/>
            <person name="Kaster A.-K."/>
            <person name="Ovreas L."/>
            <person name="Rohde M."/>
            <person name="Galperin M.Y."/>
            <person name="Jogler C."/>
        </authorList>
    </citation>
    <scope>NUCLEOTIDE SEQUENCE [LARGE SCALE GENOMIC DNA]</scope>
    <source>
        <strain evidence="1 2">K22_7</strain>
    </source>
</reference>
<accession>A0A517ND84</accession>
<sequence length="156" mass="17294">MSAAGALKQLVKNRKKESAYLFFSSVWLLGSEAFLKKSIAMAQSSDTQERQRTTRRLKAVTGQEITTETAAYNEVDQAGSIGFRSASAGREIAALLCRRWTGEPLSKRSKRFGLSHPDSASNLARWAKTREKQSKSNRKAIQAIECNRALKTENPA</sequence>
<evidence type="ECO:0008006" key="3">
    <source>
        <dbReference type="Google" id="ProtNLM"/>
    </source>
</evidence>
<name>A0A517ND84_9BACT</name>
<dbReference type="Proteomes" id="UP000318538">
    <property type="component" value="Chromosome"/>
</dbReference>
<keyword evidence="2" id="KW-1185">Reference proteome</keyword>
<proteinExistence type="predicted"/>
<dbReference type="EMBL" id="CP036525">
    <property type="protein sequence ID" value="QDT05095.1"/>
    <property type="molecule type" value="Genomic_DNA"/>
</dbReference>
<gene>
    <name evidence="1" type="ORF">K227x_34930</name>
</gene>
<protein>
    <recommendedName>
        <fullName evidence="3">Chromosomal replication initiator DnaA C-terminal domain-containing protein</fullName>
    </recommendedName>
</protein>
<dbReference type="AlphaFoldDB" id="A0A517ND84"/>
<dbReference type="KEGG" id="rlc:K227x_34930"/>